<dbReference type="Proteomes" id="UP000751190">
    <property type="component" value="Unassembled WGS sequence"/>
</dbReference>
<gene>
    <name evidence="1" type="ORF">KFE25_011351</name>
</gene>
<organism evidence="1 2">
    <name type="scientific">Diacronema lutheri</name>
    <name type="common">Unicellular marine alga</name>
    <name type="synonym">Monochrysis lutheri</name>
    <dbReference type="NCBI Taxonomy" id="2081491"/>
    <lineage>
        <taxon>Eukaryota</taxon>
        <taxon>Haptista</taxon>
        <taxon>Haptophyta</taxon>
        <taxon>Pavlovophyceae</taxon>
        <taxon>Pavlovales</taxon>
        <taxon>Pavlovaceae</taxon>
        <taxon>Diacronema</taxon>
    </lineage>
</organism>
<evidence type="ECO:0008006" key="3">
    <source>
        <dbReference type="Google" id="ProtNLM"/>
    </source>
</evidence>
<dbReference type="OrthoDB" id="41867at2759"/>
<evidence type="ECO:0000313" key="1">
    <source>
        <dbReference type="EMBL" id="KAG8460576.1"/>
    </source>
</evidence>
<dbReference type="OMA" id="LWARYHA"/>
<proteinExistence type="predicted"/>
<name>A0A8J5X882_DIALT</name>
<reference evidence="1" key="1">
    <citation type="submission" date="2021-05" db="EMBL/GenBank/DDBJ databases">
        <title>The genome of the haptophyte Pavlova lutheri (Diacronema luteri, Pavlovales) - a model for lipid biosynthesis in eukaryotic algae.</title>
        <authorList>
            <person name="Hulatt C.J."/>
            <person name="Posewitz M.C."/>
        </authorList>
    </citation>
    <scope>NUCLEOTIDE SEQUENCE</scope>
    <source>
        <strain evidence="1">NIVA-4/92</strain>
    </source>
</reference>
<dbReference type="EMBL" id="JAGTXO010000031">
    <property type="protein sequence ID" value="KAG8460576.1"/>
    <property type="molecule type" value="Genomic_DNA"/>
</dbReference>
<dbReference type="AlphaFoldDB" id="A0A8J5X882"/>
<accession>A0A8J5X882</accession>
<comment type="caution">
    <text evidence="1">The sequence shown here is derived from an EMBL/GenBank/DDBJ whole genome shotgun (WGS) entry which is preliminary data.</text>
</comment>
<keyword evidence="2" id="KW-1185">Reference proteome</keyword>
<evidence type="ECO:0000313" key="2">
    <source>
        <dbReference type="Proteomes" id="UP000751190"/>
    </source>
</evidence>
<sequence length="332" mass="35492">MFAALHRLVLWCREHGVLLARPTRLWQARPLLIVGTMASGTQQMAKELAALGLNIGHESSSADGGTISWLHGLRLLDDPLGADVRHLCARPEAGAWHPMMLEPGHCPADGQVGGWGRCWKESCPLVVRRQYGCDLRAEDERRCVPQFGATLLQVRHPLRTIASCVRGFCRGDAASDAAGARLLGTARALLPSAPWAEVRSCGGQFALLWARYHAAVRSRVRAWYRVEDTRPCAVLRLAGLLDVSSAARESPALRAACAGALDRADGAADGAPGASGARAHGYHGRHNLDGFSLSYDDIEMLAGAQVRRQVEALAAEFGYGSTDEAGAHGGPS</sequence>
<protein>
    <recommendedName>
        <fullName evidence="3">Sulfotransferase</fullName>
    </recommendedName>
</protein>